<evidence type="ECO:0000256" key="1">
    <source>
        <dbReference type="ARBA" id="ARBA00022679"/>
    </source>
</evidence>
<dbReference type="InterPro" id="IPR011009">
    <property type="entry name" value="Kinase-like_dom_sf"/>
</dbReference>
<keyword evidence="8" id="KW-1133">Transmembrane helix</keyword>
<dbReference type="PROSITE" id="PS00108">
    <property type="entry name" value="PROTEIN_KINASE_ST"/>
    <property type="match status" value="1"/>
</dbReference>
<evidence type="ECO:0000256" key="4">
    <source>
        <dbReference type="ARBA" id="ARBA00022840"/>
    </source>
</evidence>
<dbReference type="InterPro" id="IPR019734">
    <property type="entry name" value="TPR_rpt"/>
</dbReference>
<dbReference type="PROSITE" id="PS50011">
    <property type="entry name" value="PROTEIN_KINASE_DOM"/>
    <property type="match status" value="1"/>
</dbReference>
<dbReference type="GO" id="GO:0005524">
    <property type="term" value="F:ATP binding"/>
    <property type="evidence" value="ECO:0007669"/>
    <property type="project" value="UniProtKB-UniRule"/>
</dbReference>
<keyword evidence="3" id="KW-0418">Kinase</keyword>
<name>A0A0C2CNV5_9BACT</name>
<dbReference type="SMART" id="SM00028">
    <property type="entry name" value="TPR"/>
    <property type="match status" value="6"/>
</dbReference>
<dbReference type="PROSITE" id="PS00107">
    <property type="entry name" value="PROTEIN_KINASE_ATP"/>
    <property type="match status" value="1"/>
</dbReference>
<dbReference type="CDD" id="cd14014">
    <property type="entry name" value="STKc_PknB_like"/>
    <property type="match status" value="1"/>
</dbReference>
<proteinExistence type="predicted"/>
<dbReference type="Gene3D" id="1.25.40.10">
    <property type="entry name" value="Tetratricopeptide repeat domain"/>
    <property type="match status" value="2"/>
</dbReference>
<dbReference type="InterPro" id="IPR000719">
    <property type="entry name" value="Prot_kinase_dom"/>
</dbReference>
<evidence type="ECO:0000313" key="10">
    <source>
        <dbReference type="EMBL" id="KIG12916.1"/>
    </source>
</evidence>
<feature type="region of interest" description="Disordered" evidence="7">
    <location>
        <begin position="1"/>
        <end position="25"/>
    </location>
</feature>
<dbReference type="Proteomes" id="UP000031599">
    <property type="component" value="Unassembled WGS sequence"/>
</dbReference>
<evidence type="ECO:0000256" key="7">
    <source>
        <dbReference type="SAM" id="MobiDB-lite"/>
    </source>
</evidence>
<dbReference type="PANTHER" id="PTHR43289">
    <property type="entry name" value="MITOGEN-ACTIVATED PROTEIN KINASE KINASE KINASE 20-RELATED"/>
    <property type="match status" value="1"/>
</dbReference>
<evidence type="ECO:0000256" key="2">
    <source>
        <dbReference type="ARBA" id="ARBA00022741"/>
    </source>
</evidence>
<evidence type="ECO:0000313" key="11">
    <source>
        <dbReference type="Proteomes" id="UP000031599"/>
    </source>
</evidence>
<protein>
    <submittedName>
        <fullName evidence="10">High-affnity carbon uptake protein Hat/HatR</fullName>
    </submittedName>
</protein>
<dbReference type="Pfam" id="PF00069">
    <property type="entry name" value="Pkinase"/>
    <property type="match status" value="1"/>
</dbReference>
<keyword evidence="5" id="KW-0802">TPR repeat</keyword>
<gene>
    <name evidence="10" type="ORF">DB30_00872</name>
</gene>
<dbReference type="Pfam" id="PF13424">
    <property type="entry name" value="TPR_12"/>
    <property type="match status" value="1"/>
</dbReference>
<keyword evidence="1" id="KW-0808">Transferase</keyword>
<keyword evidence="4 6" id="KW-0067">ATP-binding</keyword>
<feature type="binding site" evidence="6">
    <location>
        <position position="64"/>
    </location>
    <ligand>
        <name>ATP</name>
        <dbReference type="ChEBI" id="CHEBI:30616"/>
    </ligand>
</feature>
<feature type="repeat" description="TPR" evidence="5">
    <location>
        <begin position="726"/>
        <end position="759"/>
    </location>
</feature>
<dbReference type="AlphaFoldDB" id="A0A0C2CNV5"/>
<dbReference type="SUPFAM" id="SSF48452">
    <property type="entry name" value="TPR-like"/>
    <property type="match status" value="3"/>
</dbReference>
<feature type="transmembrane region" description="Helical" evidence="8">
    <location>
        <begin position="348"/>
        <end position="369"/>
    </location>
</feature>
<dbReference type="PROSITE" id="PS50005">
    <property type="entry name" value="TPR"/>
    <property type="match status" value="1"/>
</dbReference>
<feature type="region of interest" description="Disordered" evidence="7">
    <location>
        <begin position="187"/>
        <end position="212"/>
    </location>
</feature>
<dbReference type="InterPro" id="IPR008271">
    <property type="entry name" value="Ser/Thr_kinase_AS"/>
</dbReference>
<comment type="caution">
    <text evidence="10">The sequence shown here is derived from an EMBL/GenBank/DDBJ whole genome shotgun (WGS) entry which is preliminary data.</text>
</comment>
<dbReference type="Gene3D" id="1.10.510.10">
    <property type="entry name" value="Transferase(Phosphotransferase) domain 1"/>
    <property type="match status" value="1"/>
</dbReference>
<dbReference type="SUPFAM" id="SSF56112">
    <property type="entry name" value="Protein kinase-like (PK-like)"/>
    <property type="match status" value="1"/>
</dbReference>
<sequence length="927" mass="102506">MDQQPNSARRGGPETVADMDSDPGDAKQLSVVGRYVILESIGMGGMGMVCAAYDPKLNRKIALKLLRNTATDEASTAGRNRLFREAQALAKLSHPNVVTVHDVDVFEGQVYIAMEFVEGSTLRDWLGEQPRTWQEILAKFVLAGRGIAAAHQADIIHRDFKPSNVLISVDGDVRVADFGVAKEHERQINAERDRQEFERRRHTASSGSGFDSTTTAEHALIDEIQSNISMDLTVAGRMVGTPAYMAPEQHMGLRVGPYTDQYSFCVSFYEALYGRLPFEGTDRRDQLAKMAGGKPPQPPKEANTRNVPNWLFKVLARGLSAHPTERWPSMEAMLAALDRDPAKRVRRFAALGVGVVGLATGLLGLAFGFGNTEDQVSHCPALAQDIERHWNADRRADVEDAFSASSKPFADDAARRAISRLDGWSAVWGQSRVEICEATWVGEQSDELLDVRMYCLEQRARELDAMVDLFVEADDEIVERAVSAVHALSDPRACALVRETGEIDDRQLDNIAREQISQMELDLNRAFALASAEKYEESLPLQERVVARARELPHPRTLSRALYDQSQSQFETGKFELGEASLREGIELAAQLGDVEQEARAWIRLIFYLGSQQHRFAEGHAWTLAAGSALVRAGGSPKLEIPFEGAVAALELAEGHFEPAVEHFGRALNLARQEYGEIHPITIRIMMNYGSSVARIDAPKGEAEAVLLETVSRSKDAYGPNHPHLATAYYNLGNVYWVTDQTDKAEPAFRETLRIREQIGGPDAPNLANPLHALARIARNASRLEQALADFERVLVIHTKTKGENSREVAAAHTDIGVTQQELGRFEDARASFDQAGVVYAKIYPDGHRHIGGLEKRRCNLFVEAQLWAEAVDACERALAIAARFEAEPEIEREVYELIVAAERGRGRIGAAERAQQRVDALTAAIQ</sequence>
<dbReference type="Gene3D" id="3.30.200.20">
    <property type="entry name" value="Phosphorylase Kinase, domain 1"/>
    <property type="match status" value="1"/>
</dbReference>
<dbReference type="EMBL" id="JMCC02000113">
    <property type="protein sequence ID" value="KIG12916.1"/>
    <property type="molecule type" value="Genomic_DNA"/>
</dbReference>
<evidence type="ECO:0000256" key="6">
    <source>
        <dbReference type="PROSITE-ProRule" id="PRU10141"/>
    </source>
</evidence>
<dbReference type="GO" id="GO:0004674">
    <property type="term" value="F:protein serine/threonine kinase activity"/>
    <property type="evidence" value="ECO:0007669"/>
    <property type="project" value="TreeGrafter"/>
</dbReference>
<keyword evidence="8" id="KW-0472">Membrane</keyword>
<feature type="domain" description="Protein kinase" evidence="9">
    <location>
        <begin position="35"/>
        <end position="343"/>
    </location>
</feature>
<evidence type="ECO:0000256" key="8">
    <source>
        <dbReference type="SAM" id="Phobius"/>
    </source>
</evidence>
<organism evidence="10 11">
    <name type="scientific">Enhygromyxa salina</name>
    <dbReference type="NCBI Taxonomy" id="215803"/>
    <lineage>
        <taxon>Bacteria</taxon>
        <taxon>Pseudomonadati</taxon>
        <taxon>Myxococcota</taxon>
        <taxon>Polyangia</taxon>
        <taxon>Nannocystales</taxon>
        <taxon>Nannocystaceae</taxon>
        <taxon>Enhygromyxa</taxon>
    </lineage>
</organism>
<accession>A0A0C2CNV5</accession>
<dbReference type="PANTHER" id="PTHR43289:SF6">
    <property type="entry name" value="SERINE_THREONINE-PROTEIN KINASE NEKL-3"/>
    <property type="match status" value="1"/>
</dbReference>
<evidence type="ECO:0000259" key="9">
    <source>
        <dbReference type="PROSITE" id="PS50011"/>
    </source>
</evidence>
<reference evidence="10 11" key="1">
    <citation type="submission" date="2014-12" db="EMBL/GenBank/DDBJ databases">
        <title>Genome assembly of Enhygromyxa salina DSM 15201.</title>
        <authorList>
            <person name="Sharma G."/>
            <person name="Subramanian S."/>
        </authorList>
    </citation>
    <scope>NUCLEOTIDE SEQUENCE [LARGE SCALE GENOMIC DNA]</scope>
    <source>
        <strain evidence="10 11">DSM 15201</strain>
    </source>
</reference>
<evidence type="ECO:0000256" key="5">
    <source>
        <dbReference type="PROSITE-ProRule" id="PRU00339"/>
    </source>
</evidence>
<keyword evidence="2 6" id="KW-0547">Nucleotide-binding</keyword>
<feature type="compositionally biased region" description="Basic and acidic residues" evidence="7">
    <location>
        <begin position="187"/>
        <end position="199"/>
    </location>
</feature>
<evidence type="ECO:0000256" key="3">
    <source>
        <dbReference type="ARBA" id="ARBA00022777"/>
    </source>
</evidence>
<dbReference type="InterPro" id="IPR011990">
    <property type="entry name" value="TPR-like_helical_dom_sf"/>
</dbReference>
<dbReference type="InterPro" id="IPR017441">
    <property type="entry name" value="Protein_kinase_ATP_BS"/>
</dbReference>
<keyword evidence="8" id="KW-0812">Transmembrane</keyword>